<keyword evidence="3" id="KW-1185">Reference proteome</keyword>
<dbReference type="Proteomes" id="UP000030816">
    <property type="component" value="Unassembled WGS sequence"/>
</dbReference>
<gene>
    <name evidence="2" type="ORF">MAM_02692</name>
</gene>
<dbReference type="AlphaFoldDB" id="A0A0B2X356"/>
<feature type="signal peptide" evidence="1">
    <location>
        <begin position="1"/>
        <end position="17"/>
    </location>
</feature>
<evidence type="ECO:0000313" key="3">
    <source>
        <dbReference type="Proteomes" id="UP000030816"/>
    </source>
</evidence>
<dbReference type="HOGENOM" id="CLU_2015798_0_0_1"/>
<dbReference type="EMBL" id="AZHE01000004">
    <property type="protein sequence ID" value="KHN99839.1"/>
    <property type="molecule type" value="Genomic_DNA"/>
</dbReference>
<organism evidence="2 3">
    <name type="scientific">Metarhizium album (strain ARSEF 1941)</name>
    <dbReference type="NCBI Taxonomy" id="1081103"/>
    <lineage>
        <taxon>Eukaryota</taxon>
        <taxon>Fungi</taxon>
        <taxon>Dikarya</taxon>
        <taxon>Ascomycota</taxon>
        <taxon>Pezizomycotina</taxon>
        <taxon>Sordariomycetes</taxon>
        <taxon>Hypocreomycetidae</taxon>
        <taxon>Hypocreales</taxon>
        <taxon>Clavicipitaceae</taxon>
        <taxon>Metarhizium</taxon>
    </lineage>
</organism>
<evidence type="ECO:0000313" key="2">
    <source>
        <dbReference type="EMBL" id="KHN99839.1"/>
    </source>
</evidence>
<feature type="chain" id="PRO_5002096916" evidence="1">
    <location>
        <begin position="18"/>
        <end position="123"/>
    </location>
</feature>
<dbReference type="RefSeq" id="XP_040680905.1">
    <property type="nucleotide sequence ID" value="XM_040821491.1"/>
</dbReference>
<sequence length="123" mass="13428">MKATLVAALSLAGSTLAAPPARRSDEPNVSQLDLSLVKGAKMWANDKITDCGKKEHVELESERGRYAVLQLIDSKRHYTVDNDDHDRCRNEVEVPPGCFHGDEPAEGCLISVLKAYDTCTEGS</sequence>
<protein>
    <submittedName>
        <fullName evidence="2">Uncharacterized protein</fullName>
    </submittedName>
</protein>
<name>A0A0B2X356_METAS</name>
<accession>A0A0B2X356</accession>
<comment type="caution">
    <text evidence="2">The sequence shown here is derived from an EMBL/GenBank/DDBJ whole genome shotgun (WGS) entry which is preliminary data.</text>
</comment>
<keyword evidence="1" id="KW-0732">Signal</keyword>
<reference evidence="2 3" key="1">
    <citation type="journal article" date="2014" name="Proc. Natl. Acad. Sci. U.S.A.">
        <title>Trajectory and genomic determinants of fungal-pathogen speciation and host adaptation.</title>
        <authorList>
            <person name="Hu X."/>
            <person name="Xiao G."/>
            <person name="Zheng P."/>
            <person name="Shang Y."/>
            <person name="Su Y."/>
            <person name="Zhang X."/>
            <person name="Liu X."/>
            <person name="Zhan S."/>
            <person name="St Leger R.J."/>
            <person name="Wang C."/>
        </authorList>
    </citation>
    <scope>NUCLEOTIDE SEQUENCE [LARGE SCALE GENOMIC DNA]</scope>
    <source>
        <strain evidence="2 3">ARSEF 1941</strain>
    </source>
</reference>
<dbReference type="GeneID" id="63737147"/>
<proteinExistence type="predicted"/>
<evidence type="ECO:0000256" key="1">
    <source>
        <dbReference type="SAM" id="SignalP"/>
    </source>
</evidence>